<evidence type="ECO:0000313" key="6">
    <source>
        <dbReference type="Proteomes" id="UP000250780"/>
    </source>
</evidence>
<gene>
    <name evidence="5" type="primary">lfgF_3</name>
    <name evidence="5" type="ORF">NCTC9073_03265</name>
</gene>
<comment type="subcellular location">
    <subcellularLocation>
        <location evidence="3">Bacterial flagellum basal body</location>
    </subcellularLocation>
</comment>
<organism evidence="5 6">
    <name type="scientific">Escherichia coli</name>
    <dbReference type="NCBI Taxonomy" id="562"/>
    <lineage>
        <taxon>Bacteria</taxon>
        <taxon>Pseudomonadati</taxon>
        <taxon>Pseudomonadota</taxon>
        <taxon>Gammaproteobacteria</taxon>
        <taxon>Enterobacterales</taxon>
        <taxon>Enterobacteriaceae</taxon>
        <taxon>Escherichia</taxon>
    </lineage>
</organism>
<dbReference type="GO" id="GO:0071973">
    <property type="term" value="P:bacterial-type flagellum-dependent cell motility"/>
    <property type="evidence" value="ECO:0007669"/>
    <property type="project" value="UniProtKB-UniRule"/>
</dbReference>
<evidence type="ECO:0000256" key="1">
    <source>
        <dbReference type="ARBA" id="ARBA00009677"/>
    </source>
</evidence>
<dbReference type="Proteomes" id="UP000250780">
    <property type="component" value="Unassembled WGS sequence"/>
</dbReference>
<keyword evidence="5" id="KW-0966">Cell projection</keyword>
<dbReference type="Pfam" id="PF00460">
    <property type="entry name" value="Flg_bb_rod"/>
    <property type="match status" value="1"/>
</dbReference>
<sequence length="109" mass="11472">MIYTALSGASQTLYEQQISANNLANVNTNGFRADMAMATNNKVKGGGFDTRYMAQEGASGVNDSTGVAEKTERPLDVAIQGAGYIAVQDKNATKCIPATATFSRTTRGN</sequence>
<keyword evidence="2 3" id="KW-0975">Bacterial flagellum</keyword>
<dbReference type="InterPro" id="IPR019776">
    <property type="entry name" value="Flagellar_basal_body_rod_CS"/>
</dbReference>
<keyword evidence="5" id="KW-0969">Cilium</keyword>
<keyword evidence="5" id="KW-0282">Flagellum</keyword>
<protein>
    <submittedName>
        <fullName evidence="5">Lateral flagellar rod protein (FlgF-like)</fullName>
    </submittedName>
</protein>
<dbReference type="AlphaFoldDB" id="A0A2X1PZ18"/>
<evidence type="ECO:0000256" key="2">
    <source>
        <dbReference type="ARBA" id="ARBA00023143"/>
    </source>
</evidence>
<dbReference type="PROSITE" id="PS00588">
    <property type="entry name" value="FLAGELLA_BB_ROD"/>
    <property type="match status" value="1"/>
</dbReference>
<dbReference type="InterPro" id="IPR020013">
    <property type="entry name" value="Flagellar_FlgE/F/G"/>
</dbReference>
<evidence type="ECO:0000256" key="3">
    <source>
        <dbReference type="RuleBase" id="RU362116"/>
    </source>
</evidence>
<evidence type="ECO:0000259" key="4">
    <source>
        <dbReference type="Pfam" id="PF00460"/>
    </source>
</evidence>
<feature type="domain" description="Flagellar basal body rod protein N-terminal" evidence="4">
    <location>
        <begin position="2"/>
        <end position="32"/>
    </location>
</feature>
<proteinExistence type="inferred from homology"/>
<dbReference type="NCBIfam" id="TIGR03506">
    <property type="entry name" value="FlgEFG_subfam"/>
    <property type="match status" value="1"/>
</dbReference>
<name>A0A2X1PZ18_ECOLX</name>
<dbReference type="EMBL" id="UASD01000008">
    <property type="protein sequence ID" value="SPX11918.1"/>
    <property type="molecule type" value="Genomic_DNA"/>
</dbReference>
<evidence type="ECO:0000313" key="5">
    <source>
        <dbReference type="EMBL" id="SPX11918.1"/>
    </source>
</evidence>
<dbReference type="InterPro" id="IPR001444">
    <property type="entry name" value="Flag_bb_rod_N"/>
</dbReference>
<reference evidence="5 6" key="1">
    <citation type="submission" date="2018-06" db="EMBL/GenBank/DDBJ databases">
        <authorList>
            <consortium name="Pathogen Informatics"/>
            <person name="Doyle S."/>
        </authorList>
    </citation>
    <scope>NUCLEOTIDE SEQUENCE [LARGE SCALE GENOMIC DNA]</scope>
    <source>
        <strain evidence="5 6">NCTC9073</strain>
    </source>
</reference>
<accession>A0A2X1PZ18</accession>
<comment type="similarity">
    <text evidence="1 3">Belongs to the flagella basal body rod proteins family.</text>
</comment>
<dbReference type="GO" id="GO:0009425">
    <property type="term" value="C:bacterial-type flagellum basal body"/>
    <property type="evidence" value="ECO:0007669"/>
    <property type="project" value="UniProtKB-SubCell"/>
</dbReference>